<comment type="subcellular location">
    <subcellularLocation>
        <location evidence="1">Lysosome</location>
    </subcellularLocation>
</comment>
<dbReference type="Pfam" id="PF08246">
    <property type="entry name" value="Inhibitor_I29"/>
    <property type="match status" value="1"/>
</dbReference>
<dbReference type="PRINTS" id="PR00705">
    <property type="entry name" value="PAPAIN"/>
</dbReference>
<evidence type="ECO:0000256" key="6">
    <source>
        <dbReference type="ARBA" id="ARBA00023145"/>
    </source>
</evidence>
<dbReference type="Ensembl" id="ENSSSCT00055027246.1">
    <property type="protein sequence ID" value="ENSSSCP00055021677.1"/>
    <property type="gene ID" value="ENSSSCG00055013388.1"/>
</dbReference>
<organism evidence="13 14">
    <name type="scientific">Sus scrofa</name>
    <name type="common">Pig</name>
    <dbReference type="NCBI Taxonomy" id="9823"/>
    <lineage>
        <taxon>Eukaryota</taxon>
        <taxon>Metazoa</taxon>
        <taxon>Chordata</taxon>
        <taxon>Craniata</taxon>
        <taxon>Vertebrata</taxon>
        <taxon>Euteleostomi</taxon>
        <taxon>Mammalia</taxon>
        <taxon>Eutheria</taxon>
        <taxon>Laurasiatheria</taxon>
        <taxon>Artiodactyla</taxon>
        <taxon>Suina</taxon>
        <taxon>Suidae</taxon>
        <taxon>Sus</taxon>
    </lineage>
</organism>
<keyword evidence="8" id="KW-0458">Lysosome</keyword>
<dbReference type="SMART" id="SM00645">
    <property type="entry name" value="Pept_C1"/>
    <property type="match status" value="1"/>
</dbReference>
<dbReference type="FunFam" id="1.10.287.2250:FF:000003">
    <property type="entry name" value="Cathepsin L"/>
    <property type="match status" value="1"/>
</dbReference>
<evidence type="ECO:0000256" key="8">
    <source>
        <dbReference type="ARBA" id="ARBA00023228"/>
    </source>
</evidence>
<feature type="domain" description="Cathepsin propeptide inhibitor" evidence="12">
    <location>
        <begin position="29"/>
        <end position="88"/>
    </location>
</feature>
<dbReference type="PROSITE" id="PS00639">
    <property type="entry name" value="THIOL_PROTEASE_HIS"/>
    <property type="match status" value="1"/>
</dbReference>
<dbReference type="GO" id="GO:0008234">
    <property type="term" value="F:cysteine-type peptidase activity"/>
    <property type="evidence" value="ECO:0007669"/>
    <property type="project" value="UniProtKB-KW"/>
</dbReference>
<sequence>MNPSLLLAAFCLGIASAAPRHDHSLDADWYKWKATHRKLYGLNEEGRRRAVWEKNMKMIERHNWEHRQGKHSFTMAMNAFGDMTNEEFRKTMNGFQNQKHKKGKVFLDAGSALTPHSVDWREKGYVTAVKNQGHCGSCWAFSATGALEGQMFRKTGKLVSLSEQNLVDCSRPQGNQGCNGGLMDNAFQYIKDNGGLDSEESYPYFGKVNGVCRFNTIGSCTECLGCFLVDRLDYCHMSLGDPHPNLNFTFPGIYFEPQCSSEDLDHGVLVVGYGVEGAHSNNKYWLVKNSWGNTWGMDGYIKMTKDQNNHCGIATMASYPVV</sequence>
<evidence type="ECO:0000256" key="4">
    <source>
        <dbReference type="ARBA" id="ARBA00022801"/>
    </source>
</evidence>
<evidence type="ECO:0000313" key="14">
    <source>
        <dbReference type="Proteomes" id="UP000694724"/>
    </source>
</evidence>
<dbReference type="PROSITE" id="PS00139">
    <property type="entry name" value="THIOL_PROTEASE_CYS"/>
    <property type="match status" value="1"/>
</dbReference>
<evidence type="ECO:0000256" key="5">
    <source>
        <dbReference type="ARBA" id="ARBA00022807"/>
    </source>
</evidence>
<dbReference type="SUPFAM" id="SSF54001">
    <property type="entry name" value="Cysteine proteinases"/>
    <property type="match status" value="1"/>
</dbReference>
<dbReference type="SMART" id="SM00848">
    <property type="entry name" value="Inhibitor_I29"/>
    <property type="match status" value="1"/>
</dbReference>
<keyword evidence="4" id="KW-0378">Hydrolase</keyword>
<keyword evidence="7" id="KW-1015">Disulfide bond</keyword>
<feature type="chain" id="PRO_5044687994" description="Cathepsin L1-like" evidence="10">
    <location>
        <begin position="18"/>
        <end position="322"/>
    </location>
</feature>
<dbReference type="InterPro" id="IPR000668">
    <property type="entry name" value="Peptidase_C1A_C"/>
</dbReference>
<evidence type="ECO:0008006" key="15">
    <source>
        <dbReference type="Google" id="ProtNLM"/>
    </source>
</evidence>
<dbReference type="InterPro" id="IPR000169">
    <property type="entry name" value="Pept_cys_AS"/>
</dbReference>
<dbReference type="GO" id="GO:0005764">
    <property type="term" value="C:lysosome"/>
    <property type="evidence" value="ECO:0007669"/>
    <property type="project" value="UniProtKB-SubCell"/>
</dbReference>
<evidence type="ECO:0000256" key="10">
    <source>
        <dbReference type="SAM" id="SignalP"/>
    </source>
</evidence>
<feature type="signal peptide" evidence="10">
    <location>
        <begin position="1"/>
        <end position="17"/>
    </location>
</feature>
<dbReference type="FunFam" id="3.90.70.10:FF:000332">
    <property type="entry name" value="Cathepsin L1"/>
    <property type="match status" value="1"/>
</dbReference>
<dbReference type="PROSITE" id="PS00640">
    <property type="entry name" value="THIOL_PROTEASE_ASN"/>
    <property type="match status" value="1"/>
</dbReference>
<feature type="domain" description="Peptidase C1A papain C-terminal" evidence="11">
    <location>
        <begin position="114"/>
        <end position="321"/>
    </location>
</feature>
<keyword evidence="10" id="KW-0732">Signal</keyword>
<dbReference type="GO" id="GO:0006508">
    <property type="term" value="P:proteolysis"/>
    <property type="evidence" value="ECO:0007669"/>
    <property type="project" value="UniProtKB-KW"/>
</dbReference>
<dbReference type="PANTHER" id="PTHR12411">
    <property type="entry name" value="CYSTEINE PROTEASE FAMILY C1-RELATED"/>
    <property type="match status" value="1"/>
</dbReference>
<evidence type="ECO:0000256" key="3">
    <source>
        <dbReference type="ARBA" id="ARBA00022670"/>
    </source>
</evidence>
<dbReference type="Proteomes" id="UP000694720">
    <property type="component" value="Unplaced"/>
</dbReference>
<dbReference type="CDD" id="cd02248">
    <property type="entry name" value="Peptidase_C1A"/>
    <property type="match status" value="1"/>
</dbReference>
<dbReference type="InterPro" id="IPR013201">
    <property type="entry name" value="Prot_inhib_I29"/>
</dbReference>
<dbReference type="InterPro" id="IPR013128">
    <property type="entry name" value="Peptidase_C1A"/>
</dbReference>
<evidence type="ECO:0000259" key="12">
    <source>
        <dbReference type="SMART" id="SM00848"/>
    </source>
</evidence>
<evidence type="ECO:0000256" key="1">
    <source>
        <dbReference type="ARBA" id="ARBA00004371"/>
    </source>
</evidence>
<dbReference type="AlphaFoldDB" id="A0A8D1QRR0"/>
<comment type="similarity">
    <text evidence="9">To the propeptide regions of cysteine proteases.</text>
</comment>
<evidence type="ECO:0000313" key="13">
    <source>
        <dbReference type="Ensembl" id="ENSSSCP00055021677.1"/>
    </source>
</evidence>
<keyword evidence="3" id="KW-0645">Protease</keyword>
<comment type="similarity">
    <text evidence="2">Belongs to the peptidase C1 family.</text>
</comment>
<dbReference type="InterPro" id="IPR038765">
    <property type="entry name" value="Papain-like_cys_pep_sf"/>
</dbReference>
<dbReference type="InterPro" id="IPR025661">
    <property type="entry name" value="Pept_asp_AS"/>
</dbReference>
<dbReference type="Ensembl" id="ENSSSCT00035038416.1">
    <property type="protein sequence ID" value="ENSSSCP00035015333.1"/>
    <property type="gene ID" value="ENSSSCG00035028857.1"/>
</dbReference>
<dbReference type="InterPro" id="IPR025660">
    <property type="entry name" value="Pept_his_AS"/>
</dbReference>
<evidence type="ECO:0000256" key="7">
    <source>
        <dbReference type="ARBA" id="ARBA00023157"/>
    </source>
</evidence>
<keyword evidence="6" id="KW-0865">Zymogen</keyword>
<dbReference type="Pfam" id="PF00112">
    <property type="entry name" value="Peptidase_C1"/>
    <property type="match status" value="2"/>
</dbReference>
<dbReference type="InterPro" id="IPR039417">
    <property type="entry name" value="Peptidase_C1A_papain-like"/>
</dbReference>
<evidence type="ECO:0000259" key="11">
    <source>
        <dbReference type="SMART" id="SM00645"/>
    </source>
</evidence>
<proteinExistence type="inferred from homology"/>
<dbReference type="Gene3D" id="3.90.70.10">
    <property type="entry name" value="Cysteine proteinases"/>
    <property type="match status" value="1"/>
</dbReference>
<name>A0A8D1QRR0_PIG</name>
<keyword evidence="5" id="KW-0788">Thiol protease</keyword>
<protein>
    <recommendedName>
        <fullName evidence="15">Cathepsin L1-like</fullName>
    </recommendedName>
</protein>
<dbReference type="Proteomes" id="UP000694724">
    <property type="component" value="Unplaced"/>
</dbReference>
<evidence type="ECO:0000256" key="2">
    <source>
        <dbReference type="ARBA" id="ARBA00008455"/>
    </source>
</evidence>
<reference evidence="13" key="1">
    <citation type="submission" date="2025-05" db="UniProtKB">
        <authorList>
            <consortium name="Ensembl"/>
        </authorList>
    </citation>
    <scope>IDENTIFICATION</scope>
</reference>
<evidence type="ECO:0000256" key="9">
    <source>
        <dbReference type="ARBA" id="ARBA00061596"/>
    </source>
</evidence>
<accession>A0A8D1QRR0</accession>